<protein>
    <submittedName>
        <fullName evidence="1">Uncharacterized protein</fullName>
    </submittedName>
</protein>
<dbReference type="InParanoid" id="A0A165CJY5"/>
<name>A0A165CJY5_EXIGL</name>
<accession>A0A165CJY5</accession>
<dbReference type="AlphaFoldDB" id="A0A165CJY5"/>
<organism evidence="1 2">
    <name type="scientific">Exidia glandulosa HHB12029</name>
    <dbReference type="NCBI Taxonomy" id="1314781"/>
    <lineage>
        <taxon>Eukaryota</taxon>
        <taxon>Fungi</taxon>
        <taxon>Dikarya</taxon>
        <taxon>Basidiomycota</taxon>
        <taxon>Agaricomycotina</taxon>
        <taxon>Agaricomycetes</taxon>
        <taxon>Auriculariales</taxon>
        <taxon>Exidiaceae</taxon>
        <taxon>Exidia</taxon>
    </lineage>
</organism>
<evidence type="ECO:0000313" key="2">
    <source>
        <dbReference type="Proteomes" id="UP000077266"/>
    </source>
</evidence>
<gene>
    <name evidence="1" type="ORF">EXIGLDRAFT_338579</name>
</gene>
<reference evidence="1 2" key="1">
    <citation type="journal article" date="2016" name="Mol. Biol. Evol.">
        <title>Comparative Genomics of Early-Diverging Mushroom-Forming Fungi Provides Insights into the Origins of Lignocellulose Decay Capabilities.</title>
        <authorList>
            <person name="Nagy L.G."/>
            <person name="Riley R."/>
            <person name="Tritt A."/>
            <person name="Adam C."/>
            <person name="Daum C."/>
            <person name="Floudas D."/>
            <person name="Sun H."/>
            <person name="Yadav J.S."/>
            <person name="Pangilinan J."/>
            <person name="Larsson K.H."/>
            <person name="Matsuura K."/>
            <person name="Barry K."/>
            <person name="Labutti K."/>
            <person name="Kuo R."/>
            <person name="Ohm R.A."/>
            <person name="Bhattacharya S.S."/>
            <person name="Shirouzu T."/>
            <person name="Yoshinaga Y."/>
            <person name="Martin F.M."/>
            <person name="Grigoriev I.V."/>
            <person name="Hibbett D.S."/>
        </authorList>
    </citation>
    <scope>NUCLEOTIDE SEQUENCE [LARGE SCALE GENOMIC DNA]</scope>
    <source>
        <strain evidence="1 2">HHB12029</strain>
    </source>
</reference>
<proteinExistence type="predicted"/>
<keyword evidence="2" id="KW-1185">Reference proteome</keyword>
<dbReference type="Proteomes" id="UP000077266">
    <property type="component" value="Unassembled WGS sequence"/>
</dbReference>
<sequence>MILLARRRLWKDPRARWTRLRTRRGRRTPTMQLRRSWATSLRTRSKLLTCRISLTTRARRRPSRRRQIVLLASSMTPPTLLSVLFCRLERPLLIPMRKNSIRPFRHPGRNTLLYRRRGPYR</sequence>
<evidence type="ECO:0000313" key="1">
    <source>
        <dbReference type="EMBL" id="KZV82604.1"/>
    </source>
</evidence>
<dbReference type="EMBL" id="KV426312">
    <property type="protein sequence ID" value="KZV82604.1"/>
    <property type="molecule type" value="Genomic_DNA"/>
</dbReference>